<dbReference type="PROSITE" id="PS00061">
    <property type="entry name" value="ADH_SHORT"/>
    <property type="match status" value="1"/>
</dbReference>
<dbReference type="Gene3D" id="3.40.50.720">
    <property type="entry name" value="NAD(P)-binding Rossmann-like Domain"/>
    <property type="match status" value="1"/>
</dbReference>
<evidence type="ECO:0000313" key="13">
    <source>
        <dbReference type="Proteomes" id="UP000542695"/>
    </source>
</evidence>
<dbReference type="InterPro" id="IPR020904">
    <property type="entry name" value="Sc_DH/Rdtase_CS"/>
</dbReference>
<organism evidence="12 13">
    <name type="scientific">Pseudomonas putida</name>
    <name type="common">Arthrobacter siderocapsulatus</name>
    <dbReference type="NCBI Taxonomy" id="303"/>
    <lineage>
        <taxon>Bacteria</taxon>
        <taxon>Pseudomonadati</taxon>
        <taxon>Pseudomonadota</taxon>
        <taxon>Gammaproteobacteria</taxon>
        <taxon>Pseudomonadales</taxon>
        <taxon>Pseudomonadaceae</taxon>
        <taxon>Pseudomonas</taxon>
    </lineage>
</organism>
<dbReference type="PANTHER" id="PTHR43086:SF3">
    <property type="entry name" value="NADP-DEPENDENT 3-HYDROXY ACID DEHYDROGENASE YDFG"/>
    <property type="match status" value="1"/>
</dbReference>
<keyword evidence="2" id="KW-0560">Oxidoreductase</keyword>
<dbReference type="PRINTS" id="PR00080">
    <property type="entry name" value="SDRFAMILY"/>
</dbReference>
<evidence type="ECO:0000256" key="2">
    <source>
        <dbReference type="ARBA" id="ARBA00023002"/>
    </source>
</evidence>
<comment type="similarity">
    <text evidence="1 11">Belongs to the short-chain dehydrogenases/reductases (SDR) family.</text>
</comment>
<evidence type="ECO:0000256" key="5">
    <source>
        <dbReference type="ARBA" id="ARBA00044059"/>
    </source>
</evidence>
<evidence type="ECO:0000256" key="3">
    <source>
        <dbReference type="ARBA" id="ARBA00043812"/>
    </source>
</evidence>
<dbReference type="PANTHER" id="PTHR43086">
    <property type="entry name" value="VERY-LONG-CHAIN 3-OXOOACYL-COA REDUCTASE"/>
    <property type="match status" value="1"/>
</dbReference>
<comment type="caution">
    <text evidence="12">The sequence shown here is derived from an EMBL/GenBank/DDBJ whole genome shotgun (WGS) entry which is preliminary data.</text>
</comment>
<accession>A0A7Y8D3L8</accession>
<dbReference type="GO" id="GO:0035527">
    <property type="term" value="F:3-hydroxypropionate dehydrogenase (NADP+) activity"/>
    <property type="evidence" value="ECO:0007669"/>
    <property type="project" value="UniProtKB-EC"/>
</dbReference>
<dbReference type="InterPro" id="IPR002347">
    <property type="entry name" value="SDR_fam"/>
</dbReference>
<evidence type="ECO:0000256" key="10">
    <source>
        <dbReference type="ARBA" id="ARBA00047274"/>
    </source>
</evidence>
<dbReference type="AlphaFoldDB" id="A0A7Y8D3L8"/>
<dbReference type="EC" id="1.1.1.381" evidence="5"/>
<dbReference type="PRINTS" id="PR00081">
    <property type="entry name" value="GDHRDH"/>
</dbReference>
<dbReference type="Proteomes" id="UP000542695">
    <property type="component" value="Unassembled WGS sequence"/>
</dbReference>
<dbReference type="Pfam" id="PF00106">
    <property type="entry name" value="adh_short"/>
    <property type="match status" value="1"/>
</dbReference>
<evidence type="ECO:0000256" key="6">
    <source>
        <dbReference type="ARBA" id="ARBA00044065"/>
    </source>
</evidence>
<dbReference type="EC" id="1.1.1.298" evidence="4"/>
<evidence type="ECO:0000256" key="4">
    <source>
        <dbReference type="ARBA" id="ARBA00044050"/>
    </source>
</evidence>
<comment type="function">
    <text evidence="9">NADP-dependent dehydrogenase with broad substrate specificity acting on 3-hydroxy acids. Catalyzes the NADP-dependent oxidation of L-allo-threonine to L-2-amino-3-keto-butyrate, which is spontaneously decarboxylated into aminoacetone. Also acts on D-threonine, L-serine, D-serine, D-3-hydroxyisobutyrate, L-3-hydroxyisobutyrate, D-glycerate and L-glycerate. Able to catalyze the reduction of the malonic semialdehyde to 3-hydroxypropionic acid. YdfG is apparently supplementing RutE, the presumed malonic semialdehyde reductase involved in pyrimidine degradation since both are able to detoxify malonic semialdehyde.</text>
</comment>
<evidence type="ECO:0000313" key="12">
    <source>
        <dbReference type="EMBL" id="NWC81543.1"/>
    </source>
</evidence>
<evidence type="ECO:0000256" key="11">
    <source>
        <dbReference type="RuleBase" id="RU000363"/>
    </source>
</evidence>
<evidence type="ECO:0000256" key="1">
    <source>
        <dbReference type="ARBA" id="ARBA00006484"/>
    </source>
</evidence>
<dbReference type="EMBL" id="JACARV010000039">
    <property type="protein sequence ID" value="NWC81543.1"/>
    <property type="molecule type" value="Genomic_DNA"/>
</dbReference>
<dbReference type="SUPFAM" id="SSF51735">
    <property type="entry name" value="NAD(P)-binding Rossmann-fold domains"/>
    <property type="match status" value="1"/>
</dbReference>
<comment type="catalytic activity">
    <reaction evidence="10">
        <text>3-hydroxypropanoate + NADP(+) = 3-oxopropanoate + NADPH + H(+)</text>
        <dbReference type="Rhea" id="RHEA:26438"/>
        <dbReference type="ChEBI" id="CHEBI:15378"/>
        <dbReference type="ChEBI" id="CHEBI:16510"/>
        <dbReference type="ChEBI" id="CHEBI:33190"/>
        <dbReference type="ChEBI" id="CHEBI:57783"/>
        <dbReference type="ChEBI" id="CHEBI:58349"/>
        <dbReference type="EC" id="1.1.1.298"/>
    </reaction>
</comment>
<evidence type="ECO:0000256" key="9">
    <source>
        <dbReference type="ARBA" id="ARBA00045650"/>
    </source>
</evidence>
<evidence type="ECO:0000256" key="8">
    <source>
        <dbReference type="ARBA" id="ARBA00044349"/>
    </source>
</evidence>
<name>A0A7Y8D3L8_PSEPU</name>
<proteinExistence type="inferred from homology"/>
<gene>
    <name evidence="12" type="ORF">HX798_14770</name>
</gene>
<sequence>MLKASLSSGYRRALVTGATSGIGKAIVLALRDVGLDVIAVGRSREALAELGEEPGVTALEADVRDHAALSAAIGGQPVDVLVNSAGILSTRAAFHEIEEGEIGNMLDINLKAPLQLARLVLPGMVTRGHGHVFFIGSSAGRAPHPGAAVYGASKAGVSLFCDALRCDLLGTGVRVTEIAPGRVQTQLYRTAMGMQAAGAELYDGYESIQPQDIAELLLAALRMPAAVDVSRLEVFPTAQAVGGARMVKTLAS</sequence>
<dbReference type="RefSeq" id="WP_177010621.1">
    <property type="nucleotide sequence ID" value="NZ_JACARV010000039.1"/>
</dbReference>
<comment type="catalytic activity">
    <reaction evidence="3">
        <text>L-allo-threonine + NADP(+) = aminoacetone + CO2 + NADPH</text>
        <dbReference type="Rhea" id="RHEA:43524"/>
        <dbReference type="ChEBI" id="CHEBI:16526"/>
        <dbReference type="ChEBI" id="CHEBI:57783"/>
        <dbReference type="ChEBI" id="CHEBI:58320"/>
        <dbReference type="ChEBI" id="CHEBI:58349"/>
        <dbReference type="ChEBI" id="CHEBI:58585"/>
        <dbReference type="EC" id="1.1.1.381"/>
    </reaction>
</comment>
<reference evidence="12 13" key="1">
    <citation type="submission" date="2020-04" db="EMBL/GenBank/DDBJ databases">
        <title>Molecular characterization of pseudomonads from Agaricus bisporus reveal novel blotch 2 pathogens in Western Europe.</title>
        <authorList>
            <person name="Taparia T."/>
            <person name="Krijger M."/>
            <person name="Haynes E."/>
            <person name="Elpinstone J.G."/>
            <person name="Noble R."/>
            <person name="Van Der Wolf J."/>
        </authorList>
    </citation>
    <scope>NUCLEOTIDE SEQUENCE [LARGE SCALE GENOMIC DNA]</scope>
    <source>
        <strain evidence="12 13">P7765</strain>
    </source>
</reference>
<dbReference type="InterPro" id="IPR036291">
    <property type="entry name" value="NAD(P)-bd_dom_sf"/>
</dbReference>
<evidence type="ECO:0000256" key="7">
    <source>
        <dbReference type="ARBA" id="ARBA00044271"/>
    </source>
</evidence>
<protein>
    <recommendedName>
        <fullName evidence="6">NADP-dependent 3-hydroxy acid dehydrogenase YdfG</fullName>
        <ecNumber evidence="4">1.1.1.298</ecNumber>
        <ecNumber evidence="5">1.1.1.381</ecNumber>
    </recommendedName>
    <alternativeName>
        <fullName evidence="8">L-allo-threonine dehydrogenase</fullName>
    </alternativeName>
    <alternativeName>
        <fullName evidence="7">Malonic semialdehyde reductase</fullName>
    </alternativeName>
</protein>